<dbReference type="InterPro" id="IPR000182">
    <property type="entry name" value="GNAT_dom"/>
</dbReference>
<dbReference type="EMBL" id="WTYD01000001">
    <property type="protein sequence ID" value="MXO52904.1"/>
    <property type="molecule type" value="Genomic_DNA"/>
</dbReference>
<keyword evidence="2" id="KW-0012">Acyltransferase</keyword>
<reference evidence="4 5" key="1">
    <citation type="submission" date="2019-12" db="EMBL/GenBank/DDBJ databases">
        <title>Genomic-based taxomic classification of the family Erythrobacteraceae.</title>
        <authorList>
            <person name="Xu L."/>
        </authorList>
    </citation>
    <scope>NUCLEOTIDE SEQUENCE [LARGE SCALE GENOMIC DNA]</scope>
    <source>
        <strain evidence="4 5">JCM 17468</strain>
    </source>
</reference>
<evidence type="ECO:0000256" key="1">
    <source>
        <dbReference type="ARBA" id="ARBA00022679"/>
    </source>
</evidence>
<dbReference type="PANTHER" id="PTHR43420:SF12">
    <property type="entry name" value="N-ACETYLTRANSFERASE DOMAIN-CONTAINING PROTEIN"/>
    <property type="match status" value="1"/>
</dbReference>
<proteinExistence type="predicted"/>
<name>A0A844Y480_9SPHN</name>
<dbReference type="Gene3D" id="3.40.630.30">
    <property type="match status" value="1"/>
</dbReference>
<evidence type="ECO:0000313" key="4">
    <source>
        <dbReference type="EMBL" id="MXO52904.1"/>
    </source>
</evidence>
<feature type="domain" description="N-acetyltransferase" evidence="3">
    <location>
        <begin position="1"/>
        <end position="145"/>
    </location>
</feature>
<dbReference type="InterPro" id="IPR050680">
    <property type="entry name" value="YpeA/RimI_acetyltransf"/>
</dbReference>
<sequence>MLVMDEAFDPHWGEAWTRAQVASSLTMPHTYALVVDSEGRIDRPADAREPAGFALIRSAPGEEELLLIGVRPRFRKRGLGRILLESFFTQARKKKADRVFLEMRANNPARSLYTSLGFEQIGHRPDYYRLSDGSRIDAITFGKSI</sequence>
<dbReference type="SUPFAM" id="SSF55729">
    <property type="entry name" value="Acyl-CoA N-acyltransferases (Nat)"/>
    <property type="match status" value="1"/>
</dbReference>
<protein>
    <submittedName>
        <fullName evidence="4">GNAT family N-acetyltransferase</fullName>
    </submittedName>
</protein>
<evidence type="ECO:0000256" key="2">
    <source>
        <dbReference type="ARBA" id="ARBA00023315"/>
    </source>
</evidence>
<accession>A0A844Y480</accession>
<evidence type="ECO:0000313" key="5">
    <source>
        <dbReference type="Proteomes" id="UP000430272"/>
    </source>
</evidence>
<dbReference type="PANTHER" id="PTHR43420">
    <property type="entry name" value="ACETYLTRANSFERASE"/>
    <property type="match status" value="1"/>
</dbReference>
<dbReference type="PROSITE" id="PS51186">
    <property type="entry name" value="GNAT"/>
    <property type="match status" value="1"/>
</dbReference>
<dbReference type="CDD" id="cd04301">
    <property type="entry name" value="NAT_SF"/>
    <property type="match status" value="1"/>
</dbReference>
<organism evidence="4 5">
    <name type="scientific">Qipengyuania pelagi</name>
    <dbReference type="NCBI Taxonomy" id="994320"/>
    <lineage>
        <taxon>Bacteria</taxon>
        <taxon>Pseudomonadati</taxon>
        <taxon>Pseudomonadota</taxon>
        <taxon>Alphaproteobacteria</taxon>
        <taxon>Sphingomonadales</taxon>
        <taxon>Erythrobacteraceae</taxon>
        <taxon>Qipengyuania</taxon>
    </lineage>
</organism>
<gene>
    <name evidence="4" type="ORF">GRI47_02635</name>
</gene>
<comment type="caution">
    <text evidence="4">The sequence shown here is derived from an EMBL/GenBank/DDBJ whole genome shotgun (WGS) entry which is preliminary data.</text>
</comment>
<evidence type="ECO:0000259" key="3">
    <source>
        <dbReference type="PROSITE" id="PS51186"/>
    </source>
</evidence>
<dbReference type="Proteomes" id="UP000430272">
    <property type="component" value="Unassembled WGS sequence"/>
</dbReference>
<keyword evidence="1 4" id="KW-0808">Transferase</keyword>
<dbReference type="GO" id="GO:0016747">
    <property type="term" value="F:acyltransferase activity, transferring groups other than amino-acyl groups"/>
    <property type="evidence" value="ECO:0007669"/>
    <property type="project" value="InterPro"/>
</dbReference>
<dbReference type="OrthoDB" id="9804026at2"/>
<dbReference type="Pfam" id="PF00583">
    <property type="entry name" value="Acetyltransf_1"/>
    <property type="match status" value="1"/>
</dbReference>
<dbReference type="AlphaFoldDB" id="A0A844Y480"/>
<dbReference type="InterPro" id="IPR016181">
    <property type="entry name" value="Acyl_CoA_acyltransferase"/>
</dbReference>
<keyword evidence="5" id="KW-1185">Reference proteome</keyword>